<name>A0A9D8PV76_9GAMM</name>
<proteinExistence type="predicted"/>
<dbReference type="RefSeq" id="WP_273081404.1">
    <property type="nucleotide sequence ID" value="NZ_JAFKME010000004.1"/>
</dbReference>
<reference evidence="2" key="1">
    <citation type="submission" date="2021-02" db="EMBL/GenBank/DDBJ databases">
        <title>Thiocyanate and organic carbon inputs drive convergent selection for specific autotrophic Afipia and Thiobacillus strains within complex microbiomes.</title>
        <authorList>
            <person name="Huddy R.J."/>
            <person name="Sachdeva R."/>
            <person name="Kadzinga F."/>
            <person name="Kantor R.S."/>
            <person name="Harrison S.T.L."/>
            <person name="Banfield J.F."/>
        </authorList>
    </citation>
    <scope>NUCLEOTIDE SEQUENCE</scope>
    <source>
        <strain evidence="2">SCN18_10_11_15_R1_P_69_7</strain>
    </source>
</reference>
<keyword evidence="1" id="KW-0472">Membrane</keyword>
<gene>
    <name evidence="2" type="ORF">J0H45_10510</name>
</gene>
<evidence type="ECO:0000313" key="2">
    <source>
        <dbReference type="EMBL" id="MBN8799765.1"/>
    </source>
</evidence>
<keyword evidence="1" id="KW-0812">Transmembrane</keyword>
<accession>A0A9D8PV76</accession>
<protein>
    <recommendedName>
        <fullName evidence="4">Transmembrane protein</fullName>
    </recommendedName>
</protein>
<sequence length="47" mass="5581">MHPILRDMLTQPVGWLTICGALIILGIPLFTVFFIRRRMREEQRGQR</sequence>
<dbReference type="Proteomes" id="UP000664815">
    <property type="component" value="Unassembled WGS sequence"/>
</dbReference>
<dbReference type="AlphaFoldDB" id="A0A9D8PV76"/>
<evidence type="ECO:0000313" key="3">
    <source>
        <dbReference type="Proteomes" id="UP000664815"/>
    </source>
</evidence>
<dbReference type="EMBL" id="JAFKMG010000948">
    <property type="protein sequence ID" value="MBN8799765.1"/>
    <property type="molecule type" value="Genomic_DNA"/>
</dbReference>
<comment type="caution">
    <text evidence="2">The sequence shown here is derived from an EMBL/GenBank/DDBJ whole genome shotgun (WGS) entry which is preliminary data.</text>
</comment>
<evidence type="ECO:0000256" key="1">
    <source>
        <dbReference type="SAM" id="Phobius"/>
    </source>
</evidence>
<feature type="transmembrane region" description="Helical" evidence="1">
    <location>
        <begin position="12"/>
        <end position="35"/>
    </location>
</feature>
<evidence type="ECO:0008006" key="4">
    <source>
        <dbReference type="Google" id="ProtNLM"/>
    </source>
</evidence>
<organism evidence="2 3">
    <name type="scientific">Stenotrophomonas nitritireducens</name>
    <dbReference type="NCBI Taxonomy" id="83617"/>
    <lineage>
        <taxon>Bacteria</taxon>
        <taxon>Pseudomonadati</taxon>
        <taxon>Pseudomonadota</taxon>
        <taxon>Gammaproteobacteria</taxon>
        <taxon>Lysobacterales</taxon>
        <taxon>Lysobacteraceae</taxon>
        <taxon>Stenotrophomonas</taxon>
    </lineage>
</organism>
<keyword evidence="1" id="KW-1133">Transmembrane helix</keyword>